<dbReference type="AlphaFoldDB" id="A0A4U3M2F5"/>
<dbReference type="Gene3D" id="3.30.450.40">
    <property type="match status" value="1"/>
</dbReference>
<sequence length="243" mass="25345">MASPRVRQILLEVLTDPPGRASTAAQVMQRLVAATLAAVKVDGASVALMTPAGHAGLLAATDGPSAELENLQLTLGEGPCLDASRAGRPVLQPDLSSGGTSRWPGFTSSATNAGIAAVFAFPLQVGAIRLGVLDLYRTITGSLEPLQLAEALDFAAAATTILLDLQHSAPIGELHPLLAVAADGHREIHQATGMISVQAAIGLTEALLLLRARAYAAERPLLEVANDVLNRRLTFYPEDDHDE</sequence>
<evidence type="ECO:0000313" key="1">
    <source>
        <dbReference type="EMBL" id="TKK82219.1"/>
    </source>
</evidence>
<dbReference type="Proteomes" id="UP000305836">
    <property type="component" value="Unassembled WGS sequence"/>
</dbReference>
<dbReference type="RefSeq" id="WP_137252915.1">
    <property type="nucleotide sequence ID" value="NZ_JBHSPQ010000004.1"/>
</dbReference>
<gene>
    <name evidence="1" type="ORF">FDA38_05260</name>
</gene>
<evidence type="ECO:0000313" key="2">
    <source>
        <dbReference type="Proteomes" id="UP000305836"/>
    </source>
</evidence>
<comment type="caution">
    <text evidence="1">The sequence shown here is derived from an EMBL/GenBank/DDBJ whole genome shotgun (WGS) entry which is preliminary data.</text>
</comment>
<name>A0A4U3M2F5_9ACTN</name>
<organism evidence="1 2">
    <name type="scientific">Kribbella jiaozuonensis</name>
    <dbReference type="NCBI Taxonomy" id="2575441"/>
    <lineage>
        <taxon>Bacteria</taxon>
        <taxon>Bacillati</taxon>
        <taxon>Actinomycetota</taxon>
        <taxon>Actinomycetes</taxon>
        <taxon>Propionibacteriales</taxon>
        <taxon>Kribbellaceae</taxon>
        <taxon>Kribbella</taxon>
    </lineage>
</organism>
<proteinExistence type="predicted"/>
<dbReference type="SUPFAM" id="SSF55781">
    <property type="entry name" value="GAF domain-like"/>
    <property type="match status" value="1"/>
</dbReference>
<accession>A0A4U3M2F5</accession>
<dbReference type="OrthoDB" id="7466251at2"/>
<dbReference type="InterPro" id="IPR029016">
    <property type="entry name" value="GAF-like_dom_sf"/>
</dbReference>
<protein>
    <submittedName>
        <fullName evidence="1">GAF and ANTAR domain-containing protein</fullName>
    </submittedName>
</protein>
<dbReference type="EMBL" id="SZPZ01000001">
    <property type="protein sequence ID" value="TKK82219.1"/>
    <property type="molecule type" value="Genomic_DNA"/>
</dbReference>
<keyword evidence="2" id="KW-1185">Reference proteome</keyword>
<reference evidence="1 2" key="1">
    <citation type="submission" date="2019-04" db="EMBL/GenBank/DDBJ databases">
        <title>Kribbella sp. NEAU-THZ 27 nov., a novel actinomycete isolated from soil.</title>
        <authorList>
            <person name="Duan L."/>
        </authorList>
    </citation>
    <scope>NUCLEOTIDE SEQUENCE [LARGE SCALE GENOMIC DNA]</scope>
    <source>
        <strain evidence="2">NEAU-THZ27</strain>
    </source>
</reference>